<dbReference type="Pfam" id="PF20703">
    <property type="entry name" value="nSTAND1"/>
    <property type="match status" value="1"/>
</dbReference>
<proteinExistence type="predicted"/>
<dbReference type="PANTHER" id="PTHR19848:SF8">
    <property type="entry name" value="F-BOX AND WD REPEAT DOMAIN CONTAINING 7"/>
    <property type="match status" value="1"/>
</dbReference>
<evidence type="ECO:0000256" key="1">
    <source>
        <dbReference type="ARBA" id="ARBA00022574"/>
    </source>
</evidence>
<feature type="repeat" description="WD" evidence="3">
    <location>
        <begin position="1138"/>
        <end position="1179"/>
    </location>
</feature>
<evidence type="ECO:0000256" key="4">
    <source>
        <dbReference type="SAM" id="Phobius"/>
    </source>
</evidence>
<feature type="repeat" description="WD" evidence="3">
    <location>
        <begin position="834"/>
        <end position="868"/>
    </location>
</feature>
<dbReference type="InterPro" id="IPR020472">
    <property type="entry name" value="WD40_PAC1"/>
</dbReference>
<dbReference type="Pfam" id="PF00400">
    <property type="entry name" value="WD40"/>
    <property type="match status" value="9"/>
</dbReference>
<evidence type="ECO:0000256" key="2">
    <source>
        <dbReference type="ARBA" id="ARBA00022737"/>
    </source>
</evidence>
<dbReference type="Proteomes" id="UP000635387">
    <property type="component" value="Unassembled WGS sequence"/>
</dbReference>
<dbReference type="SMART" id="SM00530">
    <property type="entry name" value="HTH_XRE"/>
    <property type="match status" value="1"/>
</dbReference>
<dbReference type="InterPro" id="IPR015943">
    <property type="entry name" value="WD40/YVTN_repeat-like_dom_sf"/>
</dbReference>
<dbReference type="SUPFAM" id="SSF52540">
    <property type="entry name" value="P-loop containing nucleoside triphosphate hydrolases"/>
    <property type="match status" value="1"/>
</dbReference>
<feature type="repeat" description="WD" evidence="3">
    <location>
        <begin position="872"/>
        <end position="913"/>
    </location>
</feature>
<dbReference type="EMBL" id="BNAY01000001">
    <property type="protein sequence ID" value="GHH05889.1"/>
    <property type="molecule type" value="Genomic_DNA"/>
</dbReference>
<keyword evidence="7" id="KW-1185">Reference proteome</keyword>
<dbReference type="CDD" id="cd00200">
    <property type="entry name" value="WD40"/>
    <property type="match status" value="2"/>
</dbReference>
<reference evidence="7" key="1">
    <citation type="journal article" date="2019" name="Int. J. Syst. Evol. Microbiol.">
        <title>The Global Catalogue of Microorganisms (GCM) 10K type strain sequencing project: providing services to taxonomists for standard genome sequencing and annotation.</title>
        <authorList>
            <consortium name="The Broad Institute Genomics Platform"/>
            <consortium name="The Broad Institute Genome Sequencing Center for Infectious Disease"/>
            <person name="Wu L."/>
            <person name="Ma J."/>
        </authorList>
    </citation>
    <scope>NUCLEOTIDE SEQUENCE [LARGE SCALE GENOMIC DNA]</scope>
    <source>
        <strain evidence="7">CGMCC 4.7683</strain>
    </source>
</reference>
<protein>
    <recommendedName>
        <fullName evidence="5">HTH cro/C1-type domain-containing protein</fullName>
    </recommendedName>
</protein>
<dbReference type="Gene3D" id="2.130.10.10">
    <property type="entry name" value="YVTN repeat-like/Quinoprotein amine dehydrogenase"/>
    <property type="match status" value="4"/>
</dbReference>
<dbReference type="InterPro" id="IPR001680">
    <property type="entry name" value="WD40_rpt"/>
</dbReference>
<feature type="repeat" description="WD" evidence="3">
    <location>
        <begin position="782"/>
        <end position="815"/>
    </location>
</feature>
<organism evidence="6 7">
    <name type="scientific">Amycolatopsis oliviviridis</name>
    <dbReference type="NCBI Taxonomy" id="1471590"/>
    <lineage>
        <taxon>Bacteria</taxon>
        <taxon>Bacillati</taxon>
        <taxon>Actinomycetota</taxon>
        <taxon>Actinomycetes</taxon>
        <taxon>Pseudonocardiales</taxon>
        <taxon>Pseudonocardiaceae</taxon>
        <taxon>Amycolatopsis</taxon>
    </lineage>
</organism>
<feature type="repeat" description="WD" evidence="3">
    <location>
        <begin position="691"/>
        <end position="725"/>
    </location>
</feature>
<feature type="repeat" description="WD" evidence="3">
    <location>
        <begin position="1229"/>
        <end position="1270"/>
    </location>
</feature>
<dbReference type="InterPro" id="IPR001387">
    <property type="entry name" value="Cro/C1-type_HTH"/>
</dbReference>
<dbReference type="SUPFAM" id="SSF50978">
    <property type="entry name" value="WD40 repeat-like"/>
    <property type="match status" value="2"/>
</dbReference>
<dbReference type="PANTHER" id="PTHR19848">
    <property type="entry name" value="WD40 REPEAT PROTEIN"/>
    <property type="match status" value="1"/>
</dbReference>
<evidence type="ECO:0000313" key="7">
    <source>
        <dbReference type="Proteomes" id="UP000635387"/>
    </source>
</evidence>
<keyword evidence="4" id="KW-0472">Membrane</keyword>
<feature type="repeat" description="WD" evidence="3">
    <location>
        <begin position="1048"/>
        <end position="1089"/>
    </location>
</feature>
<dbReference type="InterPro" id="IPR036322">
    <property type="entry name" value="WD40_repeat_dom_sf"/>
</dbReference>
<dbReference type="RefSeq" id="WP_373307903.1">
    <property type="nucleotide sequence ID" value="NZ_BNAY01000001.1"/>
</dbReference>
<dbReference type="InterPro" id="IPR049052">
    <property type="entry name" value="nSTAND1"/>
</dbReference>
<evidence type="ECO:0000256" key="3">
    <source>
        <dbReference type="PROSITE-ProRule" id="PRU00221"/>
    </source>
</evidence>
<feature type="domain" description="HTH cro/C1-type" evidence="5">
    <location>
        <begin position="20"/>
        <end position="78"/>
    </location>
</feature>
<name>A0ABQ3L623_9PSEU</name>
<keyword evidence="2" id="KW-0677">Repeat</keyword>
<comment type="caution">
    <text evidence="6">The sequence shown here is derived from an EMBL/GenBank/DDBJ whole genome shotgun (WGS) entry which is preliminary data.</text>
</comment>
<dbReference type="PROSITE" id="PS50294">
    <property type="entry name" value="WD_REPEATS_REGION"/>
    <property type="match status" value="8"/>
</dbReference>
<evidence type="ECO:0000259" key="5">
    <source>
        <dbReference type="SMART" id="SM00530"/>
    </source>
</evidence>
<dbReference type="CDD" id="cd00093">
    <property type="entry name" value="HTH_XRE"/>
    <property type="match status" value="1"/>
</dbReference>
<keyword evidence="4" id="KW-1133">Transmembrane helix</keyword>
<dbReference type="PROSITE" id="PS50082">
    <property type="entry name" value="WD_REPEATS_2"/>
    <property type="match status" value="9"/>
</dbReference>
<keyword evidence="4" id="KW-0812">Transmembrane</keyword>
<dbReference type="SMART" id="SM00320">
    <property type="entry name" value="WD40"/>
    <property type="match status" value="13"/>
</dbReference>
<dbReference type="InterPro" id="IPR027417">
    <property type="entry name" value="P-loop_NTPase"/>
</dbReference>
<sequence length="1297" mass="138887">MTAPEIEPSRFSDREEFGSALETLCLRARLSRREAARRAKIPVTTLNGYTRGRNLPQSGGGSGFARLLKVLGVHDEKLRERWFDAIERLRRRPGPEPSGGPIPYRGLEAFGENDTDWFFGRTAITDLILSRIRNRPLRGRPLFVVGASGVGKSSVLRAGVIPALADPAEGDRSVMFMTPGARPCLRLADLLGVEREEVARQLDENPADLTWRLLHPALRDRLEAEGREGAVLIIDQFEELFSAEVEHSERQTFVRAIGYLADKVASGAASTVVVLGMRADFFPQATDDPMLAAALGDGQVVIGPMSRKELSDVIAGPAAKARLSLEPGLVDVILRDLAPAGSAAACDSGALPLLAHALRMTWERRQNGRLTLEAYRKCGGIHQAVTQTAEDIYDRLGSVARGRARRMFLRLVHTGDALPDIRRRVSVSEIEDGTTDQISSEVLDRFVRGRLLTVAEDGVEIAHEAMILAWPRLRGWLDEDRAGHALHRRLGHAASAWQEAGADVDLLYRGAQLAAASEWAAKAGHRALLNATEREFLTASNARHETEQRDLRNRRRIRRGLFSIIAVCVLLASAMITYAVTQTAATARQRDLTQSRELASQADRFRTSDVSLAAQLSLAAYRISPTPEARASVLDSTASPIAARLLGPLQVLQAVASTRDGSLLATAGTGKQIQLWTRRQNGQPVQAGPPFEGGDDTIFSLDISPRGDVLVAGGGDRRIRVWNISDPARPVLLGKPMADFGNTVYGTAFSPDGALLAVGSADNTVRLISMTDPANPRLVAALTGFTGYVHTVTFSPDGRTLAAGSADRTVRMWNVADPAEPSPLGEPLRGPGRILSLAFAADGRTLAAGSADRNVYLWNTTDLRRPAALPTLTGATGRINALAFGPDGSTLAAGSSDSSVRIWDRTTARVIVSFPHPGPVTGTEFLDGGTALATVAADGVTRLWPLPGQRIGNRANSVLSLEYAGSTNTLITSAGFTTNTTELWDTTDPARPARRGSVLAAPHPSDTFSGSVALSPDGRVAAAGLDNGGVVLYDLTNPDAPVIAGPPLRASGSLVQTLEFSRDGRRLAVGSDEHTVTLWNVTDLGSITRVATLAGPGNSVYSLSFSADDTLLAAGSLDSKIWLWDISAPASARPLKPLEGFSGYVHSVVFAPKGKLLAGGSADKTVRLWDLADSTAPRALGNPLVGATNYVYSVAFSPDGTTVAAGGYDHTIWTWDVTNPESPRWLATLTAALDSIFVVEFTPDGRALTAGTAEKAIRLWETDPDRAAAQICAAVGQRITEQEWFRYVPDRAYAPQC</sequence>
<evidence type="ECO:0000313" key="6">
    <source>
        <dbReference type="EMBL" id="GHH05889.1"/>
    </source>
</evidence>
<dbReference type="InterPro" id="IPR019775">
    <property type="entry name" value="WD40_repeat_CS"/>
</dbReference>
<feature type="repeat" description="WD" evidence="3">
    <location>
        <begin position="1184"/>
        <end position="1219"/>
    </location>
</feature>
<accession>A0ABQ3L623</accession>
<gene>
    <name evidence="6" type="ORF">GCM10017790_10470</name>
</gene>
<keyword evidence="1 3" id="KW-0853">WD repeat</keyword>
<feature type="repeat" description="WD" evidence="3">
    <location>
        <begin position="1093"/>
        <end position="1134"/>
    </location>
</feature>
<dbReference type="PRINTS" id="PR00320">
    <property type="entry name" value="GPROTEINBRPT"/>
</dbReference>
<dbReference type="PROSITE" id="PS00678">
    <property type="entry name" value="WD_REPEATS_1"/>
    <property type="match status" value="5"/>
</dbReference>
<feature type="transmembrane region" description="Helical" evidence="4">
    <location>
        <begin position="561"/>
        <end position="580"/>
    </location>
</feature>